<feature type="signal peptide" evidence="1">
    <location>
        <begin position="1"/>
        <end position="26"/>
    </location>
</feature>
<accession>A0A9D1I6P7</accession>
<dbReference type="Proteomes" id="UP000824091">
    <property type="component" value="Unassembled WGS sequence"/>
</dbReference>
<comment type="caution">
    <text evidence="2">The sequence shown here is derived from an EMBL/GenBank/DDBJ whole genome shotgun (WGS) entry which is preliminary data.</text>
</comment>
<reference evidence="2" key="2">
    <citation type="journal article" date="2021" name="PeerJ">
        <title>Extensive microbial diversity within the chicken gut microbiome revealed by metagenomics and culture.</title>
        <authorList>
            <person name="Gilroy R."/>
            <person name="Ravi A."/>
            <person name="Getino M."/>
            <person name="Pursley I."/>
            <person name="Horton D.L."/>
            <person name="Alikhan N.F."/>
            <person name="Baker D."/>
            <person name="Gharbi K."/>
            <person name="Hall N."/>
            <person name="Watson M."/>
            <person name="Adriaenssens E.M."/>
            <person name="Foster-Nyarko E."/>
            <person name="Jarju S."/>
            <person name="Secka A."/>
            <person name="Antonio M."/>
            <person name="Oren A."/>
            <person name="Chaudhuri R.R."/>
            <person name="La Ragione R."/>
            <person name="Hildebrand F."/>
            <person name="Pallen M.J."/>
        </authorList>
    </citation>
    <scope>NUCLEOTIDE SEQUENCE</scope>
    <source>
        <strain evidence="2">11300</strain>
    </source>
</reference>
<proteinExistence type="predicted"/>
<protein>
    <submittedName>
        <fullName evidence="2">Uncharacterized protein</fullName>
    </submittedName>
</protein>
<dbReference type="AlphaFoldDB" id="A0A9D1I6P7"/>
<keyword evidence="1" id="KW-0732">Signal</keyword>
<organism evidence="2 3">
    <name type="scientific">Candidatus Fimisoma avicola</name>
    <dbReference type="NCBI Taxonomy" id="2840826"/>
    <lineage>
        <taxon>Bacteria</taxon>
        <taxon>Bacillati</taxon>
        <taxon>Bacillota</taxon>
        <taxon>Clostridia</taxon>
        <taxon>Eubacteriales</taxon>
        <taxon>Candidatus Fimisoma</taxon>
    </lineage>
</organism>
<feature type="chain" id="PRO_5038789417" evidence="1">
    <location>
        <begin position="27"/>
        <end position="294"/>
    </location>
</feature>
<evidence type="ECO:0000313" key="3">
    <source>
        <dbReference type="Proteomes" id="UP000824091"/>
    </source>
</evidence>
<name>A0A9D1I6P7_9FIRM</name>
<gene>
    <name evidence="2" type="ORF">IAD16_06085</name>
</gene>
<dbReference type="EMBL" id="DVMO01000089">
    <property type="protein sequence ID" value="HIU27930.1"/>
    <property type="molecule type" value="Genomic_DNA"/>
</dbReference>
<evidence type="ECO:0000256" key="1">
    <source>
        <dbReference type="SAM" id="SignalP"/>
    </source>
</evidence>
<evidence type="ECO:0000313" key="2">
    <source>
        <dbReference type="EMBL" id="HIU27930.1"/>
    </source>
</evidence>
<reference evidence="2" key="1">
    <citation type="submission" date="2020-10" db="EMBL/GenBank/DDBJ databases">
        <authorList>
            <person name="Gilroy R."/>
        </authorList>
    </citation>
    <scope>NUCLEOTIDE SEQUENCE</scope>
    <source>
        <strain evidence="2">11300</strain>
    </source>
</reference>
<sequence length="294" mass="32804">MKGLRKIMAFALILTLCLPSTVPVFAISENSSEDDDFDINNYTQYTIDLTANQPLTRSINSSEETSNDGIDEAIEYVESLDLESKGYAHIEEACLSELESYKSDDIILESYTVLVPTARAKNYYGTYLGSKFYYEYTSVADMRRNTNGAERSASNTGKWTNWILGTTDLILSFTGGSYSIAYSVIRSITGIAAGSSDVHYGSYNQYVEQFTNTRTRTIYKLSGSTYKACYQDQSSSLRINQYFCPVGTKFPKDYYELGTRFNGTVNANNLSKDEILKTANTYANHGGKAVYSVT</sequence>
<feature type="non-terminal residue" evidence="2">
    <location>
        <position position="294"/>
    </location>
</feature>